<comment type="caution">
    <text evidence="2">The sequence shown here is derived from an EMBL/GenBank/DDBJ whole genome shotgun (WGS) entry which is preliminary data.</text>
</comment>
<reference evidence="2" key="1">
    <citation type="submission" date="2021-02" db="EMBL/GenBank/DDBJ databases">
        <authorList>
            <person name="Nowell W R."/>
        </authorList>
    </citation>
    <scope>NUCLEOTIDE SEQUENCE</scope>
</reference>
<feature type="compositionally biased region" description="Acidic residues" evidence="1">
    <location>
        <begin position="75"/>
        <end position="84"/>
    </location>
</feature>
<sequence length="171" mass="18814">MPTNIFISNTTDLTLDLSIKSSSKRSMLSIKATTIDNSSSLLTTSDPDGSGSSSNNSIIDNDEVKIFECEKHEEDIDIDGDDDNDRLSPVIKEEESSPQQTSSTTNLTDRLNSEQQLHSFFPYFISPYYHPSNATQSFDKLASLESLSKFISPPPAHMSNSNLGIDQNTGK</sequence>
<feature type="region of interest" description="Disordered" evidence="1">
    <location>
        <begin position="71"/>
        <end position="108"/>
    </location>
</feature>
<evidence type="ECO:0000313" key="2">
    <source>
        <dbReference type="EMBL" id="CAF3694712.1"/>
    </source>
</evidence>
<proteinExistence type="predicted"/>
<feature type="compositionally biased region" description="Low complexity" evidence="1">
    <location>
        <begin position="45"/>
        <end position="58"/>
    </location>
</feature>
<dbReference type="AlphaFoldDB" id="A0A818U7Z8"/>
<accession>A0A818U7Z8</accession>
<evidence type="ECO:0000313" key="3">
    <source>
        <dbReference type="Proteomes" id="UP000663836"/>
    </source>
</evidence>
<dbReference type="Proteomes" id="UP000663836">
    <property type="component" value="Unassembled WGS sequence"/>
</dbReference>
<organism evidence="2 3">
    <name type="scientific">Rotaria sordida</name>
    <dbReference type="NCBI Taxonomy" id="392033"/>
    <lineage>
        <taxon>Eukaryota</taxon>
        <taxon>Metazoa</taxon>
        <taxon>Spiralia</taxon>
        <taxon>Gnathifera</taxon>
        <taxon>Rotifera</taxon>
        <taxon>Eurotatoria</taxon>
        <taxon>Bdelloidea</taxon>
        <taxon>Philodinida</taxon>
        <taxon>Philodinidae</taxon>
        <taxon>Rotaria</taxon>
    </lineage>
</organism>
<feature type="region of interest" description="Disordered" evidence="1">
    <location>
        <begin position="39"/>
        <end position="58"/>
    </location>
</feature>
<gene>
    <name evidence="2" type="ORF">JBS370_LOCUS9097</name>
</gene>
<feature type="compositionally biased region" description="Polar residues" evidence="1">
    <location>
        <begin position="158"/>
        <end position="171"/>
    </location>
</feature>
<dbReference type="EMBL" id="CAJOBD010000602">
    <property type="protein sequence ID" value="CAF3694712.1"/>
    <property type="molecule type" value="Genomic_DNA"/>
</dbReference>
<feature type="region of interest" description="Disordered" evidence="1">
    <location>
        <begin position="152"/>
        <end position="171"/>
    </location>
</feature>
<protein>
    <submittedName>
        <fullName evidence="2">Uncharacterized protein</fullName>
    </submittedName>
</protein>
<evidence type="ECO:0000256" key="1">
    <source>
        <dbReference type="SAM" id="MobiDB-lite"/>
    </source>
</evidence>
<name>A0A818U7Z8_9BILA</name>